<sequence length="415" mass="47140">MSKITRTTFFQILLSIFAVSLLISLLHGNSKSTDSEETILLKLKRHWSNPPSINHWTSSPPNSNSSIHCNWPEITCSNGSVTRISLINKTITGLSLIDKTITGPIPPFICDLKNLTAIDLQYNCIPGPFPTALYNCTKLEHLDLSKNLFVGCIPGDVDQLSIHLRTFNLSHNNFTCNILAAIGWFPELTTLRLYLNEFNASFPPEIGNLSRLEMLELWDNEFASMIDESPRNIQKPDVDLRSKQSRVRSRRMKPKLGNSSLKAIIPSTRRLLQTVQSTPKMTNLARGMVKARGRTHVNLLSEMPIKKSILNIRLIRRPRRNSSDIDQCTDSSHLGNRSKCLLIINTILLRETSGNQTCFVALKRPIRMSLDFVDPFATNQLVDEESCDENKQITEEEKKLKEEKQLEVKEEEKME</sequence>
<evidence type="ECO:0000256" key="4">
    <source>
        <dbReference type="ARBA" id="ARBA00022729"/>
    </source>
</evidence>
<comment type="subcellular location">
    <subcellularLocation>
        <location evidence="1">Membrane</location>
        <topology evidence="1">Single-pass type I membrane protein</topology>
    </subcellularLocation>
</comment>
<feature type="chain" id="PRO_5029694882" description="Leucine-rich repeat-containing N-terminal plant-type domain-containing protein" evidence="9">
    <location>
        <begin position="29"/>
        <end position="415"/>
    </location>
</feature>
<dbReference type="InterPro" id="IPR001611">
    <property type="entry name" value="Leu-rich_rpt"/>
</dbReference>
<accession>A0A7J7I420</accession>
<evidence type="ECO:0000256" key="8">
    <source>
        <dbReference type="ARBA" id="ARBA00023180"/>
    </source>
</evidence>
<dbReference type="Proteomes" id="UP000593564">
    <property type="component" value="Unassembled WGS sequence"/>
</dbReference>
<organism evidence="11 12">
    <name type="scientific">Camellia sinensis</name>
    <name type="common">Tea plant</name>
    <name type="synonym">Thea sinensis</name>
    <dbReference type="NCBI Taxonomy" id="4442"/>
    <lineage>
        <taxon>Eukaryota</taxon>
        <taxon>Viridiplantae</taxon>
        <taxon>Streptophyta</taxon>
        <taxon>Embryophyta</taxon>
        <taxon>Tracheophyta</taxon>
        <taxon>Spermatophyta</taxon>
        <taxon>Magnoliopsida</taxon>
        <taxon>eudicotyledons</taxon>
        <taxon>Gunneridae</taxon>
        <taxon>Pentapetalae</taxon>
        <taxon>asterids</taxon>
        <taxon>Ericales</taxon>
        <taxon>Theaceae</taxon>
        <taxon>Camellia</taxon>
    </lineage>
</organism>
<gene>
    <name evidence="11" type="ORF">HYC85_000425</name>
</gene>
<dbReference type="Pfam" id="PF00560">
    <property type="entry name" value="LRR_1"/>
    <property type="match status" value="2"/>
</dbReference>
<dbReference type="GO" id="GO:0016020">
    <property type="term" value="C:membrane"/>
    <property type="evidence" value="ECO:0007669"/>
    <property type="project" value="UniProtKB-SubCell"/>
</dbReference>
<dbReference type="InterPro" id="IPR046956">
    <property type="entry name" value="RLP23-like"/>
</dbReference>
<keyword evidence="5" id="KW-0677">Repeat</keyword>
<keyword evidence="12" id="KW-1185">Reference proteome</keyword>
<evidence type="ECO:0000256" key="6">
    <source>
        <dbReference type="ARBA" id="ARBA00022989"/>
    </source>
</evidence>
<proteinExistence type="predicted"/>
<keyword evidence="2" id="KW-0433">Leucine-rich repeat</keyword>
<feature type="domain" description="Leucine-rich repeat-containing N-terminal plant-type" evidence="10">
    <location>
        <begin position="34"/>
        <end position="77"/>
    </location>
</feature>
<reference evidence="12" key="1">
    <citation type="journal article" date="2020" name="Nat. Commun.">
        <title>Genome assembly of wild tea tree DASZ reveals pedigree and selection history of tea varieties.</title>
        <authorList>
            <person name="Zhang W."/>
            <person name="Zhang Y."/>
            <person name="Qiu H."/>
            <person name="Guo Y."/>
            <person name="Wan H."/>
            <person name="Zhang X."/>
            <person name="Scossa F."/>
            <person name="Alseekh S."/>
            <person name="Zhang Q."/>
            <person name="Wang P."/>
            <person name="Xu L."/>
            <person name="Schmidt M.H."/>
            <person name="Jia X."/>
            <person name="Li D."/>
            <person name="Zhu A."/>
            <person name="Guo F."/>
            <person name="Chen W."/>
            <person name="Ni D."/>
            <person name="Usadel B."/>
            <person name="Fernie A.R."/>
            <person name="Wen W."/>
        </authorList>
    </citation>
    <scope>NUCLEOTIDE SEQUENCE [LARGE SCALE GENOMIC DNA]</scope>
    <source>
        <strain evidence="12">cv. G240</strain>
    </source>
</reference>
<evidence type="ECO:0000256" key="5">
    <source>
        <dbReference type="ARBA" id="ARBA00022737"/>
    </source>
</evidence>
<evidence type="ECO:0000256" key="2">
    <source>
        <dbReference type="ARBA" id="ARBA00022614"/>
    </source>
</evidence>
<dbReference type="SUPFAM" id="SSF52058">
    <property type="entry name" value="L domain-like"/>
    <property type="match status" value="1"/>
</dbReference>
<evidence type="ECO:0000256" key="3">
    <source>
        <dbReference type="ARBA" id="ARBA00022692"/>
    </source>
</evidence>
<dbReference type="InterPro" id="IPR013210">
    <property type="entry name" value="LRR_N_plant-typ"/>
</dbReference>
<keyword evidence="7" id="KW-0472">Membrane</keyword>
<evidence type="ECO:0000256" key="9">
    <source>
        <dbReference type="SAM" id="SignalP"/>
    </source>
</evidence>
<evidence type="ECO:0000256" key="1">
    <source>
        <dbReference type="ARBA" id="ARBA00004479"/>
    </source>
</evidence>
<keyword evidence="8" id="KW-0325">Glycoprotein</keyword>
<dbReference type="Gene3D" id="3.80.10.10">
    <property type="entry name" value="Ribonuclease Inhibitor"/>
    <property type="match status" value="1"/>
</dbReference>
<evidence type="ECO:0000259" key="10">
    <source>
        <dbReference type="Pfam" id="PF08263"/>
    </source>
</evidence>
<evidence type="ECO:0000256" key="7">
    <source>
        <dbReference type="ARBA" id="ARBA00023136"/>
    </source>
</evidence>
<dbReference type="PANTHER" id="PTHR48061:SF2">
    <property type="entry name" value="RECEPTOR LIKE PROTEIN 30-LIKE"/>
    <property type="match status" value="1"/>
</dbReference>
<dbReference type="AlphaFoldDB" id="A0A7J7I420"/>
<reference evidence="11 12" key="2">
    <citation type="submission" date="2020-07" db="EMBL/GenBank/DDBJ databases">
        <title>Genome assembly of wild tea tree DASZ reveals pedigree and selection history of tea varieties.</title>
        <authorList>
            <person name="Zhang W."/>
        </authorList>
    </citation>
    <scope>NUCLEOTIDE SEQUENCE [LARGE SCALE GENOMIC DNA]</scope>
    <source>
        <strain evidence="12">cv. G240</strain>
        <tissue evidence="11">Leaf</tissue>
    </source>
</reference>
<dbReference type="Pfam" id="PF08263">
    <property type="entry name" value="LRRNT_2"/>
    <property type="match status" value="1"/>
</dbReference>
<keyword evidence="3" id="KW-0812">Transmembrane</keyword>
<keyword evidence="6" id="KW-1133">Transmembrane helix</keyword>
<dbReference type="InterPro" id="IPR032675">
    <property type="entry name" value="LRR_dom_sf"/>
</dbReference>
<keyword evidence="4 9" id="KW-0732">Signal</keyword>
<evidence type="ECO:0000313" key="12">
    <source>
        <dbReference type="Proteomes" id="UP000593564"/>
    </source>
</evidence>
<feature type="signal peptide" evidence="9">
    <location>
        <begin position="1"/>
        <end position="28"/>
    </location>
</feature>
<evidence type="ECO:0000313" key="11">
    <source>
        <dbReference type="EMBL" id="KAF5959216.1"/>
    </source>
</evidence>
<dbReference type="PANTHER" id="PTHR48061">
    <property type="entry name" value="LEUCINE-RICH REPEAT RECEPTOR PROTEIN KINASE EMS1-LIKE-RELATED"/>
    <property type="match status" value="1"/>
</dbReference>
<comment type="caution">
    <text evidence="11">The sequence shown here is derived from an EMBL/GenBank/DDBJ whole genome shotgun (WGS) entry which is preliminary data.</text>
</comment>
<dbReference type="EMBL" id="JACBKZ010000001">
    <property type="protein sequence ID" value="KAF5959216.1"/>
    <property type="molecule type" value="Genomic_DNA"/>
</dbReference>
<name>A0A7J7I420_CAMSI</name>
<protein>
    <recommendedName>
        <fullName evidence="10">Leucine-rich repeat-containing N-terminal plant-type domain-containing protein</fullName>
    </recommendedName>
</protein>